<protein>
    <submittedName>
        <fullName evidence="2">Uncharacterized protein</fullName>
    </submittedName>
</protein>
<gene>
    <name evidence="2" type="ORF">BT63DRAFT_1787</name>
</gene>
<dbReference type="EMBL" id="MU004230">
    <property type="protein sequence ID" value="KAF2674082.1"/>
    <property type="molecule type" value="Genomic_DNA"/>
</dbReference>
<organism evidence="2 3">
    <name type="scientific">Microthyrium microscopicum</name>
    <dbReference type="NCBI Taxonomy" id="703497"/>
    <lineage>
        <taxon>Eukaryota</taxon>
        <taxon>Fungi</taxon>
        <taxon>Dikarya</taxon>
        <taxon>Ascomycota</taxon>
        <taxon>Pezizomycotina</taxon>
        <taxon>Dothideomycetes</taxon>
        <taxon>Dothideomycetes incertae sedis</taxon>
        <taxon>Microthyriales</taxon>
        <taxon>Microthyriaceae</taxon>
        <taxon>Microthyrium</taxon>
    </lineage>
</organism>
<name>A0A6A6UPB0_9PEZI</name>
<proteinExistence type="predicted"/>
<keyword evidence="3" id="KW-1185">Reference proteome</keyword>
<dbReference type="Proteomes" id="UP000799302">
    <property type="component" value="Unassembled WGS sequence"/>
</dbReference>
<feature type="region of interest" description="Disordered" evidence="1">
    <location>
        <begin position="78"/>
        <end position="102"/>
    </location>
</feature>
<evidence type="ECO:0000256" key="1">
    <source>
        <dbReference type="SAM" id="MobiDB-lite"/>
    </source>
</evidence>
<sequence>MAVHRAILSDFSDIEELGSKSLNAVLSSTISAACSVVLAWDIVGSNSFSILEICSHQRFATDIKITIVESQQEFGGRFQPLPHSDSETNVTNGPIRAAAPLP</sequence>
<evidence type="ECO:0000313" key="3">
    <source>
        <dbReference type="Proteomes" id="UP000799302"/>
    </source>
</evidence>
<evidence type="ECO:0000313" key="2">
    <source>
        <dbReference type="EMBL" id="KAF2674082.1"/>
    </source>
</evidence>
<dbReference type="PROSITE" id="PS51257">
    <property type="entry name" value="PROKAR_LIPOPROTEIN"/>
    <property type="match status" value="1"/>
</dbReference>
<dbReference type="AlphaFoldDB" id="A0A6A6UPB0"/>
<accession>A0A6A6UPB0</accession>
<reference evidence="2" key="1">
    <citation type="journal article" date="2020" name="Stud. Mycol.">
        <title>101 Dothideomycetes genomes: a test case for predicting lifestyles and emergence of pathogens.</title>
        <authorList>
            <person name="Haridas S."/>
            <person name="Albert R."/>
            <person name="Binder M."/>
            <person name="Bloem J."/>
            <person name="Labutti K."/>
            <person name="Salamov A."/>
            <person name="Andreopoulos B."/>
            <person name="Baker S."/>
            <person name="Barry K."/>
            <person name="Bills G."/>
            <person name="Bluhm B."/>
            <person name="Cannon C."/>
            <person name="Castanera R."/>
            <person name="Culley D."/>
            <person name="Daum C."/>
            <person name="Ezra D."/>
            <person name="Gonzalez J."/>
            <person name="Henrissat B."/>
            <person name="Kuo A."/>
            <person name="Liang C."/>
            <person name="Lipzen A."/>
            <person name="Lutzoni F."/>
            <person name="Magnuson J."/>
            <person name="Mondo S."/>
            <person name="Nolan M."/>
            <person name="Ohm R."/>
            <person name="Pangilinan J."/>
            <person name="Park H.-J."/>
            <person name="Ramirez L."/>
            <person name="Alfaro M."/>
            <person name="Sun H."/>
            <person name="Tritt A."/>
            <person name="Yoshinaga Y."/>
            <person name="Zwiers L.-H."/>
            <person name="Turgeon B."/>
            <person name="Goodwin S."/>
            <person name="Spatafora J."/>
            <person name="Crous P."/>
            <person name="Grigoriev I."/>
        </authorList>
    </citation>
    <scope>NUCLEOTIDE SEQUENCE</scope>
    <source>
        <strain evidence="2">CBS 115976</strain>
    </source>
</reference>